<dbReference type="Proteomes" id="UP001152795">
    <property type="component" value="Unassembled WGS sequence"/>
</dbReference>
<sequence length="585" mass="65847">MYDDDEEQEEGPKSSFTTYLAEGDVLFKQGEFKKALDSYNLALELKPTEKFALVARSRCHLQLGDTESALKDAETALEDDKEFIRALYQKAEALYSMGDFEHALVFYHRGNKLRPEQQEFRLGIQKAQEAIDNSIGRAAKIKLENKGDLSFFAKQDEVKKPKGYVKPKAVNRSQQQQQTNRGKNTKPAPSSTKTVKQLLGELYADKQYLENLLNDKGFVQGNNDSTIYGLISGGINYLDSRTEFWRQQKPLYARKKEKPLLHRNKPKQKTEDPADFVVRSLDEIDQKLSDGDEQGSLKQAENTLRQVKGMNDKAIPNKQEVVANLHSCIGNAQLELGEPAKALENHKKDLNISKKLESRDGISRALDNIGRCHARIGQFAQAIDSWMEKLPLSKTPLETTWLHHEIGRCYLEQKNYQDALECGQRSLASAQEAQEKVWELNATVLIAQSQVKLGELEASLDSFQNAREIAESLDDKAAEIAIAKAIGDVQDRINKGVEPDDTTTTQDGPDESQQRQEDEEKTEDLTGYSSEQQDKDGHYDENPDGYRENDDTEFDSKDTGGATVDDSGEKTRESEATFTEETGTS</sequence>
<evidence type="ECO:0000256" key="9">
    <source>
        <dbReference type="SAM" id="Coils"/>
    </source>
</evidence>
<evidence type="ECO:0000256" key="3">
    <source>
        <dbReference type="ARBA" id="ARBA00022737"/>
    </source>
</evidence>
<keyword evidence="6" id="KW-0966">Cell projection</keyword>
<dbReference type="PROSITE" id="PS50005">
    <property type="entry name" value="TPR"/>
    <property type="match status" value="2"/>
</dbReference>
<evidence type="ECO:0000256" key="6">
    <source>
        <dbReference type="ARBA" id="ARBA00023273"/>
    </source>
</evidence>
<feature type="compositionally biased region" description="Basic and acidic residues" evidence="10">
    <location>
        <begin position="532"/>
        <end position="558"/>
    </location>
</feature>
<dbReference type="Pfam" id="PF13181">
    <property type="entry name" value="TPR_8"/>
    <property type="match status" value="1"/>
</dbReference>
<dbReference type="OrthoDB" id="10268002at2759"/>
<dbReference type="EMBL" id="CACRXK020007335">
    <property type="protein sequence ID" value="CAB4011988.1"/>
    <property type="molecule type" value="Genomic_DNA"/>
</dbReference>
<comment type="caution">
    <text evidence="11">The sequence shown here is derived from an EMBL/GenBank/DDBJ whole genome shotgun (WGS) entry which is preliminary data.</text>
</comment>
<proteinExistence type="predicted"/>
<dbReference type="GO" id="GO:0005930">
    <property type="term" value="C:axoneme"/>
    <property type="evidence" value="ECO:0007669"/>
    <property type="project" value="UniProtKB-SubCell"/>
</dbReference>
<keyword evidence="12" id="KW-1185">Reference proteome</keyword>
<keyword evidence="5" id="KW-0206">Cytoskeleton</keyword>
<dbReference type="SUPFAM" id="SSF48452">
    <property type="entry name" value="TPR-like"/>
    <property type="match status" value="2"/>
</dbReference>
<evidence type="ECO:0000256" key="7">
    <source>
        <dbReference type="ARBA" id="ARBA00034139"/>
    </source>
</evidence>
<reference evidence="11" key="1">
    <citation type="submission" date="2020-04" db="EMBL/GenBank/DDBJ databases">
        <authorList>
            <person name="Alioto T."/>
            <person name="Alioto T."/>
            <person name="Gomez Garrido J."/>
        </authorList>
    </citation>
    <scope>NUCLEOTIDE SEQUENCE</scope>
    <source>
        <strain evidence="11">A484AB</strain>
    </source>
</reference>
<feature type="region of interest" description="Disordered" evidence="10">
    <location>
        <begin position="492"/>
        <end position="585"/>
    </location>
</feature>
<dbReference type="Gene3D" id="1.25.40.10">
    <property type="entry name" value="Tetratricopeptide repeat domain"/>
    <property type="match status" value="2"/>
</dbReference>
<dbReference type="FunFam" id="1.25.40.10:FF:000537">
    <property type="entry name" value="Tetratricopeptide repeat domain 25"/>
    <property type="match status" value="1"/>
</dbReference>
<keyword evidence="2" id="KW-0963">Cytoplasm</keyword>
<dbReference type="Pfam" id="PF07719">
    <property type="entry name" value="TPR_2"/>
    <property type="match status" value="1"/>
</dbReference>
<organism evidence="11 12">
    <name type="scientific">Paramuricea clavata</name>
    <name type="common">Red gorgonian</name>
    <name type="synonym">Violescent sea-whip</name>
    <dbReference type="NCBI Taxonomy" id="317549"/>
    <lineage>
        <taxon>Eukaryota</taxon>
        <taxon>Metazoa</taxon>
        <taxon>Cnidaria</taxon>
        <taxon>Anthozoa</taxon>
        <taxon>Octocorallia</taxon>
        <taxon>Malacalcyonacea</taxon>
        <taxon>Plexauridae</taxon>
        <taxon>Paramuricea</taxon>
    </lineage>
</organism>
<keyword evidence="4" id="KW-0802">TPR repeat</keyword>
<evidence type="ECO:0000313" key="12">
    <source>
        <dbReference type="Proteomes" id="UP001152795"/>
    </source>
</evidence>
<feature type="region of interest" description="Disordered" evidence="10">
    <location>
        <begin position="163"/>
        <end position="192"/>
    </location>
</feature>
<dbReference type="SMART" id="SM00028">
    <property type="entry name" value="TPR"/>
    <property type="match status" value="7"/>
</dbReference>
<dbReference type="FunFam" id="1.25.40.10:FF:000795">
    <property type="entry name" value="Tetratricopeptide repeat protein 25"/>
    <property type="match status" value="1"/>
</dbReference>
<dbReference type="PROSITE" id="PS50293">
    <property type="entry name" value="TPR_REGION"/>
    <property type="match status" value="1"/>
</dbReference>
<evidence type="ECO:0000256" key="5">
    <source>
        <dbReference type="ARBA" id="ARBA00023212"/>
    </source>
</evidence>
<evidence type="ECO:0000256" key="2">
    <source>
        <dbReference type="ARBA" id="ARBA00022490"/>
    </source>
</evidence>
<accession>A0A6S7JLS1</accession>
<comment type="subcellular location">
    <subcellularLocation>
        <location evidence="1">Cytoplasm</location>
        <location evidence="1">Cytoskeleton</location>
        <location evidence="1">Cilium axoneme</location>
    </subcellularLocation>
</comment>
<dbReference type="InterPro" id="IPR013105">
    <property type="entry name" value="TPR_2"/>
</dbReference>
<evidence type="ECO:0000256" key="4">
    <source>
        <dbReference type="ARBA" id="ARBA00022803"/>
    </source>
</evidence>
<name>A0A6S7JLS1_PARCT</name>
<dbReference type="PANTHER" id="PTHR23040:SF1">
    <property type="entry name" value="OUTER DYNEIN ARM-DOCKING COMPLEX SUBUNIT 4"/>
    <property type="match status" value="1"/>
</dbReference>
<dbReference type="InterPro" id="IPR019734">
    <property type="entry name" value="TPR_rpt"/>
</dbReference>
<keyword evidence="3" id="KW-0677">Repeat</keyword>
<gene>
    <name evidence="11" type="ORF">PACLA_8A037224</name>
</gene>
<feature type="compositionally biased region" description="Polar residues" evidence="10">
    <location>
        <begin position="576"/>
        <end position="585"/>
    </location>
</feature>
<evidence type="ECO:0000256" key="1">
    <source>
        <dbReference type="ARBA" id="ARBA00004430"/>
    </source>
</evidence>
<dbReference type="AlphaFoldDB" id="A0A6S7JLS1"/>
<feature type="compositionally biased region" description="Polar residues" evidence="10">
    <location>
        <begin position="171"/>
        <end position="192"/>
    </location>
</feature>
<dbReference type="Pfam" id="PF13424">
    <property type="entry name" value="TPR_12"/>
    <property type="match status" value="2"/>
</dbReference>
<evidence type="ECO:0000256" key="8">
    <source>
        <dbReference type="ARBA" id="ARBA00034143"/>
    </source>
</evidence>
<dbReference type="PANTHER" id="PTHR23040">
    <property type="match status" value="1"/>
</dbReference>
<keyword evidence="9" id="KW-0175">Coiled coil</keyword>
<dbReference type="InterPro" id="IPR011990">
    <property type="entry name" value="TPR-like_helical_dom_sf"/>
</dbReference>
<evidence type="ECO:0000256" key="10">
    <source>
        <dbReference type="SAM" id="MobiDB-lite"/>
    </source>
</evidence>
<dbReference type="InterPro" id="IPR040111">
    <property type="entry name" value="ODAD4"/>
</dbReference>
<protein>
    <recommendedName>
        <fullName evidence="7">Outer dynein arm-docking complex subunit 4</fullName>
    </recommendedName>
    <alternativeName>
        <fullName evidence="8">Tetratricopeptide repeat protein 25</fullName>
    </alternativeName>
</protein>
<evidence type="ECO:0000313" key="11">
    <source>
        <dbReference type="EMBL" id="CAB4011988.1"/>
    </source>
</evidence>
<feature type="coiled-coil region" evidence="9">
    <location>
        <begin position="446"/>
        <end position="473"/>
    </location>
</feature>